<evidence type="ECO:0000313" key="1">
    <source>
        <dbReference type="EMBL" id="MDO9712931.1"/>
    </source>
</evidence>
<keyword evidence="2" id="KW-1185">Reference proteome</keyword>
<dbReference type="RefSeq" id="WP_305107790.1">
    <property type="nucleotide sequence ID" value="NZ_JAUTWS010000063.1"/>
</dbReference>
<protein>
    <submittedName>
        <fullName evidence="1">Uncharacterized protein</fullName>
    </submittedName>
</protein>
<dbReference type="Proteomes" id="UP001243009">
    <property type="component" value="Unassembled WGS sequence"/>
</dbReference>
<gene>
    <name evidence="1" type="ORF">Q7A36_31675</name>
</gene>
<reference evidence="1 2" key="1">
    <citation type="submission" date="2023-08" db="EMBL/GenBank/DDBJ databases">
        <title>The draft genome sequence of Paracraurococcus sp. LOR1-02.</title>
        <authorList>
            <person name="Kingkaew E."/>
            <person name="Tanasupawat S."/>
        </authorList>
    </citation>
    <scope>NUCLEOTIDE SEQUENCE [LARGE SCALE GENOMIC DNA]</scope>
    <source>
        <strain evidence="1 2">LOR1-02</strain>
    </source>
</reference>
<dbReference type="EMBL" id="JAUTWS010000063">
    <property type="protein sequence ID" value="MDO9712931.1"/>
    <property type="molecule type" value="Genomic_DNA"/>
</dbReference>
<organism evidence="1 2">
    <name type="scientific">Paracraurococcus lichenis</name>
    <dbReference type="NCBI Taxonomy" id="3064888"/>
    <lineage>
        <taxon>Bacteria</taxon>
        <taxon>Pseudomonadati</taxon>
        <taxon>Pseudomonadota</taxon>
        <taxon>Alphaproteobacteria</taxon>
        <taxon>Acetobacterales</taxon>
        <taxon>Roseomonadaceae</taxon>
        <taxon>Paracraurococcus</taxon>
    </lineage>
</organism>
<sequence>MSVFRLPGNLMQVIGREPKVETLAVGRVGVVDVPGPAAVLALDLLPAHEARLAQHGPDPPVRQQRRQHA</sequence>
<evidence type="ECO:0000313" key="2">
    <source>
        <dbReference type="Proteomes" id="UP001243009"/>
    </source>
</evidence>
<proteinExistence type="predicted"/>
<comment type="caution">
    <text evidence="1">The sequence shown here is derived from an EMBL/GenBank/DDBJ whole genome shotgun (WGS) entry which is preliminary data.</text>
</comment>
<accession>A0ABT9E9Q2</accession>
<name>A0ABT9E9Q2_9PROT</name>